<proteinExistence type="predicted"/>
<protein>
    <submittedName>
        <fullName evidence="2">Uncharacterized protein</fullName>
    </submittedName>
</protein>
<name>A0A167MTU0_PHYB8</name>
<dbReference type="RefSeq" id="XP_018291999.1">
    <property type="nucleotide sequence ID" value="XM_018431436.1"/>
</dbReference>
<sequence length="96" mass="10716">MQLQMTNLYNVFKDCEFPNRTIAASSNQLFHLFRILEQAPAGHCFLKKIKTGCVSIIPSYSETMESILPDATETGHQFQGLASSGEGVRSENTLEF</sequence>
<dbReference type="VEuPathDB" id="FungiDB:PHYBLDRAFT_145424"/>
<dbReference type="InParanoid" id="A0A167MTU0"/>
<evidence type="ECO:0000313" key="2">
    <source>
        <dbReference type="EMBL" id="OAD73959.1"/>
    </source>
</evidence>
<feature type="region of interest" description="Disordered" evidence="1">
    <location>
        <begin position="77"/>
        <end position="96"/>
    </location>
</feature>
<dbReference type="AlphaFoldDB" id="A0A167MTU0"/>
<accession>A0A167MTU0</accession>
<gene>
    <name evidence="2" type="ORF">PHYBLDRAFT_145424</name>
</gene>
<dbReference type="GeneID" id="28992342"/>
<reference evidence="3" key="1">
    <citation type="submission" date="2015-06" db="EMBL/GenBank/DDBJ databases">
        <title>Expansion of signal transduction pathways in fungi by whole-genome duplication.</title>
        <authorList>
            <consortium name="DOE Joint Genome Institute"/>
            <person name="Corrochano L.M."/>
            <person name="Kuo A."/>
            <person name="Marcet-Houben M."/>
            <person name="Polaino S."/>
            <person name="Salamov A."/>
            <person name="Villalobos J.M."/>
            <person name="Alvarez M.I."/>
            <person name="Avalos J."/>
            <person name="Benito E.P."/>
            <person name="Benoit I."/>
            <person name="Burger G."/>
            <person name="Camino L.P."/>
            <person name="Canovas D."/>
            <person name="Cerda-Olmedo E."/>
            <person name="Cheng J.-F."/>
            <person name="Dominguez A."/>
            <person name="Elias M."/>
            <person name="Eslava A.P."/>
            <person name="Glaser F."/>
            <person name="Grimwood J."/>
            <person name="Gutierrez G."/>
            <person name="Heitman J."/>
            <person name="Henrissat B."/>
            <person name="Iturriaga E.A."/>
            <person name="Lang B.F."/>
            <person name="Lavin J.L."/>
            <person name="Lee S."/>
            <person name="Li W."/>
            <person name="Lindquist E."/>
            <person name="Lopez-Garcia S."/>
            <person name="Luque E.M."/>
            <person name="Marcos A.T."/>
            <person name="Martin J."/>
            <person name="McCluskey K."/>
            <person name="Medina H.R."/>
            <person name="Miralles-Duran A."/>
            <person name="Miyazaki A."/>
            <person name="Munoz-Torres E."/>
            <person name="Oguiza J.A."/>
            <person name="Ohm R."/>
            <person name="Olmedo M."/>
            <person name="Orejas M."/>
            <person name="Ortiz-Castellanos L."/>
            <person name="Pisabarro A.G."/>
            <person name="Rodriguez-Romero J."/>
            <person name="Ruiz-Herrera J."/>
            <person name="Ruiz-Vazquez R."/>
            <person name="Sanz C."/>
            <person name="Schackwitz W."/>
            <person name="Schmutz J."/>
            <person name="Shahriari M."/>
            <person name="Shelest E."/>
            <person name="Silva-Franco F."/>
            <person name="Soanes D."/>
            <person name="Syed K."/>
            <person name="Tagua V.G."/>
            <person name="Talbot N.J."/>
            <person name="Thon M."/>
            <person name="De vries R.P."/>
            <person name="Wiebenga A."/>
            <person name="Yadav J.S."/>
            <person name="Braun E.L."/>
            <person name="Baker S."/>
            <person name="Garre V."/>
            <person name="Horwitz B."/>
            <person name="Torres-Martinez S."/>
            <person name="Idnurm A."/>
            <person name="Herrera-Estrella A."/>
            <person name="Gabaldon T."/>
            <person name="Grigoriev I.V."/>
        </authorList>
    </citation>
    <scope>NUCLEOTIDE SEQUENCE [LARGE SCALE GENOMIC DNA]</scope>
    <source>
        <strain evidence="3">NRRL 1555(-)</strain>
    </source>
</reference>
<dbReference type="EMBL" id="KV440980">
    <property type="protein sequence ID" value="OAD73959.1"/>
    <property type="molecule type" value="Genomic_DNA"/>
</dbReference>
<organism evidence="2 3">
    <name type="scientific">Phycomyces blakesleeanus (strain ATCC 8743b / DSM 1359 / FGSC 10004 / NBRC 33097 / NRRL 1555)</name>
    <dbReference type="NCBI Taxonomy" id="763407"/>
    <lineage>
        <taxon>Eukaryota</taxon>
        <taxon>Fungi</taxon>
        <taxon>Fungi incertae sedis</taxon>
        <taxon>Mucoromycota</taxon>
        <taxon>Mucoromycotina</taxon>
        <taxon>Mucoromycetes</taxon>
        <taxon>Mucorales</taxon>
        <taxon>Phycomycetaceae</taxon>
        <taxon>Phycomyces</taxon>
    </lineage>
</organism>
<keyword evidence="3" id="KW-1185">Reference proteome</keyword>
<dbReference type="Proteomes" id="UP000077315">
    <property type="component" value="Unassembled WGS sequence"/>
</dbReference>
<evidence type="ECO:0000256" key="1">
    <source>
        <dbReference type="SAM" id="MobiDB-lite"/>
    </source>
</evidence>
<evidence type="ECO:0000313" key="3">
    <source>
        <dbReference type="Proteomes" id="UP000077315"/>
    </source>
</evidence>